<dbReference type="GO" id="GO:0022857">
    <property type="term" value="F:transmembrane transporter activity"/>
    <property type="evidence" value="ECO:0007669"/>
    <property type="project" value="InterPro"/>
</dbReference>
<dbReference type="InterPro" id="IPR036259">
    <property type="entry name" value="MFS_trans_sf"/>
</dbReference>
<feature type="transmembrane region" description="Helical" evidence="7">
    <location>
        <begin position="298"/>
        <end position="315"/>
    </location>
</feature>
<evidence type="ECO:0000256" key="7">
    <source>
        <dbReference type="SAM" id="Phobius"/>
    </source>
</evidence>
<feature type="transmembrane region" description="Helical" evidence="7">
    <location>
        <begin position="182"/>
        <end position="202"/>
    </location>
</feature>
<dbReference type="PROSITE" id="PS50850">
    <property type="entry name" value="MFS"/>
    <property type="match status" value="1"/>
</dbReference>
<dbReference type="EMBL" id="FRDN01000012">
    <property type="protein sequence ID" value="SHN82335.1"/>
    <property type="molecule type" value="Genomic_DNA"/>
</dbReference>
<dbReference type="Pfam" id="PF05977">
    <property type="entry name" value="MFS_3"/>
    <property type="match status" value="1"/>
</dbReference>
<dbReference type="InterPro" id="IPR020846">
    <property type="entry name" value="MFS_dom"/>
</dbReference>
<keyword evidence="4 7" id="KW-0812">Transmembrane</keyword>
<dbReference type="CDD" id="cd06173">
    <property type="entry name" value="MFS_MefA_like"/>
    <property type="match status" value="1"/>
</dbReference>
<evidence type="ECO:0000256" key="5">
    <source>
        <dbReference type="ARBA" id="ARBA00022989"/>
    </source>
</evidence>
<dbReference type="InterPro" id="IPR010290">
    <property type="entry name" value="TM_effector"/>
</dbReference>
<keyword evidence="10" id="KW-1185">Reference proteome</keyword>
<dbReference type="PANTHER" id="PTHR23513:SF11">
    <property type="entry name" value="STAPHYLOFERRIN A TRANSPORTER"/>
    <property type="match status" value="1"/>
</dbReference>
<keyword evidence="2" id="KW-0813">Transport</keyword>
<dbReference type="STRING" id="1121395.SAMN02745215_03796"/>
<feature type="transmembrane region" description="Helical" evidence="7">
    <location>
        <begin position="321"/>
        <end position="344"/>
    </location>
</feature>
<evidence type="ECO:0000313" key="10">
    <source>
        <dbReference type="Proteomes" id="UP000184010"/>
    </source>
</evidence>
<evidence type="ECO:0000256" key="4">
    <source>
        <dbReference type="ARBA" id="ARBA00022692"/>
    </source>
</evidence>
<dbReference type="SUPFAM" id="SSF103473">
    <property type="entry name" value="MFS general substrate transporter"/>
    <property type="match status" value="1"/>
</dbReference>
<feature type="domain" description="Major facilitator superfamily (MFS) profile" evidence="8">
    <location>
        <begin position="1"/>
        <end position="410"/>
    </location>
</feature>
<accession>A0A1M7UHF1</accession>
<comment type="subcellular location">
    <subcellularLocation>
        <location evidence="1">Cell membrane</location>
        <topology evidence="1">Multi-pass membrane protein</topology>
    </subcellularLocation>
</comment>
<evidence type="ECO:0000259" key="8">
    <source>
        <dbReference type="PROSITE" id="PS50850"/>
    </source>
</evidence>
<feature type="transmembrane region" description="Helical" evidence="7">
    <location>
        <begin position="151"/>
        <end position="176"/>
    </location>
</feature>
<dbReference type="Gene3D" id="1.20.1250.20">
    <property type="entry name" value="MFS general substrate transporter like domains"/>
    <property type="match status" value="1"/>
</dbReference>
<evidence type="ECO:0000256" key="3">
    <source>
        <dbReference type="ARBA" id="ARBA00022475"/>
    </source>
</evidence>
<feature type="transmembrane region" description="Helical" evidence="7">
    <location>
        <begin position="232"/>
        <end position="253"/>
    </location>
</feature>
<evidence type="ECO:0000313" key="9">
    <source>
        <dbReference type="EMBL" id="SHN82335.1"/>
    </source>
</evidence>
<keyword evidence="3" id="KW-1003">Cell membrane</keyword>
<keyword evidence="5 7" id="KW-1133">Transmembrane helix</keyword>
<organism evidence="9 10">
    <name type="scientific">Desulfitobacterium chlororespirans DSM 11544</name>
    <dbReference type="NCBI Taxonomy" id="1121395"/>
    <lineage>
        <taxon>Bacteria</taxon>
        <taxon>Bacillati</taxon>
        <taxon>Bacillota</taxon>
        <taxon>Clostridia</taxon>
        <taxon>Eubacteriales</taxon>
        <taxon>Desulfitobacteriaceae</taxon>
        <taxon>Desulfitobacterium</taxon>
    </lineage>
</organism>
<protein>
    <submittedName>
        <fullName evidence="9">Predicted arabinose efflux permease, MFS family</fullName>
    </submittedName>
</protein>
<reference evidence="10" key="1">
    <citation type="submission" date="2016-12" db="EMBL/GenBank/DDBJ databases">
        <authorList>
            <person name="Varghese N."/>
            <person name="Submissions S."/>
        </authorList>
    </citation>
    <scope>NUCLEOTIDE SEQUENCE [LARGE SCALE GENOMIC DNA]</scope>
    <source>
        <strain evidence="10">DSM 11544</strain>
    </source>
</reference>
<dbReference type="GO" id="GO:0005886">
    <property type="term" value="C:plasma membrane"/>
    <property type="evidence" value="ECO:0007669"/>
    <property type="project" value="UniProtKB-SubCell"/>
</dbReference>
<dbReference type="AlphaFoldDB" id="A0A1M7UHF1"/>
<dbReference type="PANTHER" id="PTHR23513">
    <property type="entry name" value="INTEGRAL MEMBRANE EFFLUX PROTEIN-RELATED"/>
    <property type="match status" value="1"/>
</dbReference>
<proteinExistence type="predicted"/>
<keyword evidence="6 7" id="KW-0472">Membrane</keyword>
<feature type="transmembrane region" description="Helical" evidence="7">
    <location>
        <begin position="382"/>
        <end position="406"/>
    </location>
</feature>
<name>A0A1M7UHF1_9FIRM</name>
<dbReference type="Proteomes" id="UP000184010">
    <property type="component" value="Unassembled WGS sequence"/>
</dbReference>
<evidence type="ECO:0000256" key="2">
    <source>
        <dbReference type="ARBA" id="ARBA00022448"/>
    </source>
</evidence>
<gene>
    <name evidence="9" type="ORF">SAMN02745215_03796</name>
</gene>
<feature type="transmembrane region" description="Helical" evidence="7">
    <location>
        <begin position="356"/>
        <end position="376"/>
    </location>
</feature>
<sequence length="421" mass="46076">MASLHRNNSLYRAFPALSHPPFRWFWGGQIISLIGTWTQNIGQAWLVLQLTNSPFLLGLVAAMQFVPTMLFSLQAGAWIDHLPKRKVLIATQMVMMLLAFTLAFLVGSGSLRYWMLLVMAFILGVSNTVDVPTRQSFIIELVGREHLANAIALNSAIFNGARLVGPAIAGLIMGIWGPMWCFLINGLSFIGVLAILIFVPAIPHQEKVTPKQETLRKDILNGLNYIRKTPSILIVMMMMGFLSIIAMNFNVLIPVLAKIDLHAEALGYGLLMSALGLGALIGALTVTISSAGGPQPRLLLVGGFGLGIFNVVVGFQNTYFFSAFFLAFLGCSMIIFSASANSLIQITVDGQYRGRVMSVYNLVFGGMIPIGSLYAGTLSDLWGARMTFIISGTITLLFMSGIVFWLRHYRKDEGHENSSFV</sequence>
<feature type="transmembrane region" description="Helical" evidence="7">
    <location>
        <begin position="87"/>
        <end position="107"/>
    </location>
</feature>
<evidence type="ECO:0000256" key="6">
    <source>
        <dbReference type="ARBA" id="ARBA00023136"/>
    </source>
</evidence>
<dbReference type="RefSeq" id="WP_072774025.1">
    <property type="nucleotide sequence ID" value="NZ_FRDN01000012.1"/>
</dbReference>
<evidence type="ECO:0000256" key="1">
    <source>
        <dbReference type="ARBA" id="ARBA00004651"/>
    </source>
</evidence>
<feature type="transmembrane region" description="Helical" evidence="7">
    <location>
        <begin position="55"/>
        <end position="75"/>
    </location>
</feature>
<feature type="transmembrane region" description="Helical" evidence="7">
    <location>
        <begin position="265"/>
        <end position="286"/>
    </location>
</feature>